<feature type="signal peptide" evidence="3">
    <location>
        <begin position="1"/>
        <end position="22"/>
    </location>
</feature>
<feature type="transmembrane region" description="Helical" evidence="2">
    <location>
        <begin position="206"/>
        <end position="225"/>
    </location>
</feature>
<organism evidence="4 5">
    <name type="scientific">Thalassiosira oceanica</name>
    <name type="common">Marine diatom</name>
    <dbReference type="NCBI Taxonomy" id="159749"/>
    <lineage>
        <taxon>Eukaryota</taxon>
        <taxon>Sar</taxon>
        <taxon>Stramenopiles</taxon>
        <taxon>Ochrophyta</taxon>
        <taxon>Bacillariophyta</taxon>
        <taxon>Coscinodiscophyceae</taxon>
        <taxon>Thalassiosirophycidae</taxon>
        <taxon>Thalassiosirales</taxon>
        <taxon>Thalassiosiraceae</taxon>
        <taxon>Thalassiosira</taxon>
    </lineage>
</organism>
<evidence type="ECO:0000313" key="4">
    <source>
        <dbReference type="EMBL" id="EJK46219.1"/>
    </source>
</evidence>
<feature type="compositionally biased region" description="Basic residues" evidence="1">
    <location>
        <begin position="69"/>
        <end position="82"/>
    </location>
</feature>
<dbReference type="eggNOG" id="ENOG502SPSN">
    <property type="taxonomic scope" value="Eukaryota"/>
</dbReference>
<evidence type="ECO:0000313" key="5">
    <source>
        <dbReference type="Proteomes" id="UP000266841"/>
    </source>
</evidence>
<keyword evidence="2" id="KW-0472">Membrane</keyword>
<keyword evidence="5" id="KW-1185">Reference proteome</keyword>
<sequence length="525" mass="56261">MRSASIAFSAVAVIVLPCAIQAREHPPVLSGGAPAVRRRRTHITRVSARPLSLTIRGGGSSLEGPSKPQRMKKKAKAGKSGRKPATGAGEGLTQRKESNDAENNAAAVPSPEEHSNLAKLSPRKSGLSDSEQKFESALLSLGLALGSGGTDYIETSTAMDADADGEIETIAYYQCSHCSSTRPSSNSKPVTLLADYIVKTNGGTHIVQTLLSLVAVSMGVACLLLPPFPRIQNNKSTTAESLSLSMLRSSTKYKLMQQTLLLAAVRYLVAMLGAINLSASQIRQLGIRNARRHLEQVALHPVGQCLFSCSLLVAWLKSSAMGDYAASMRGSVVSVMNSSGEGGVSTTTTRSLLLDLLSQQPPPWFSSREYGGAVIALLILGPLLLRETISIIWTFSDLISISVSGDGPLSRLASSLTSATRSILDIFMFILFKSEDWRNADSFHRQKSLARLVARWSQLIEWAVGALLTGDAVHSFWTLAFVPSSSTGSNMTFKRVLGKAVCANMYVSFLLSRRRRSTSSTPMDA</sequence>
<gene>
    <name evidence="4" type="ORF">THAOC_35127</name>
</gene>
<keyword evidence="3" id="KW-0732">Signal</keyword>
<name>K0R3X4_THAOC</name>
<feature type="region of interest" description="Disordered" evidence="1">
    <location>
        <begin position="30"/>
        <end position="131"/>
    </location>
</feature>
<reference evidence="4 5" key="1">
    <citation type="journal article" date="2012" name="Genome Biol.">
        <title>Genome and low-iron response of an oceanic diatom adapted to chronic iron limitation.</title>
        <authorList>
            <person name="Lommer M."/>
            <person name="Specht M."/>
            <person name="Roy A.S."/>
            <person name="Kraemer L."/>
            <person name="Andreson R."/>
            <person name="Gutowska M.A."/>
            <person name="Wolf J."/>
            <person name="Bergner S.V."/>
            <person name="Schilhabel M.B."/>
            <person name="Klostermeier U.C."/>
            <person name="Beiko R.G."/>
            <person name="Rosenstiel P."/>
            <person name="Hippler M."/>
            <person name="Laroche J."/>
        </authorList>
    </citation>
    <scope>NUCLEOTIDE SEQUENCE [LARGE SCALE GENOMIC DNA]</scope>
    <source>
        <strain evidence="4 5">CCMP1005</strain>
    </source>
</reference>
<accession>K0R3X4</accession>
<evidence type="ECO:0000256" key="3">
    <source>
        <dbReference type="SAM" id="SignalP"/>
    </source>
</evidence>
<evidence type="ECO:0008006" key="6">
    <source>
        <dbReference type="Google" id="ProtNLM"/>
    </source>
</evidence>
<evidence type="ECO:0000256" key="2">
    <source>
        <dbReference type="SAM" id="Phobius"/>
    </source>
</evidence>
<feature type="chain" id="PRO_5003835987" description="ABC transmembrane type-1 domain-containing protein" evidence="3">
    <location>
        <begin position="23"/>
        <end position="525"/>
    </location>
</feature>
<comment type="caution">
    <text evidence="4">The sequence shown here is derived from an EMBL/GenBank/DDBJ whole genome shotgun (WGS) entry which is preliminary data.</text>
</comment>
<proteinExistence type="predicted"/>
<evidence type="ECO:0000256" key="1">
    <source>
        <dbReference type="SAM" id="MobiDB-lite"/>
    </source>
</evidence>
<feature type="transmembrane region" description="Helical" evidence="2">
    <location>
        <begin position="259"/>
        <end position="277"/>
    </location>
</feature>
<keyword evidence="2" id="KW-1133">Transmembrane helix</keyword>
<dbReference type="Proteomes" id="UP000266841">
    <property type="component" value="Unassembled WGS sequence"/>
</dbReference>
<dbReference type="AlphaFoldDB" id="K0R3X4"/>
<keyword evidence="2" id="KW-0812">Transmembrane</keyword>
<protein>
    <recommendedName>
        <fullName evidence="6">ABC transmembrane type-1 domain-containing protein</fullName>
    </recommendedName>
</protein>
<dbReference type="EMBL" id="AGNL01047891">
    <property type="protein sequence ID" value="EJK46219.1"/>
    <property type="molecule type" value="Genomic_DNA"/>
</dbReference>